<evidence type="ECO:0008006" key="4">
    <source>
        <dbReference type="Google" id="ProtNLM"/>
    </source>
</evidence>
<proteinExistence type="predicted"/>
<dbReference type="EMBL" id="PVLF01000003">
    <property type="protein sequence ID" value="PRH83297.1"/>
    <property type="molecule type" value="Genomic_DNA"/>
</dbReference>
<keyword evidence="1" id="KW-0732">Signal</keyword>
<name>A0A2P6MBD9_9GAMM</name>
<comment type="caution">
    <text evidence="2">The sequence shown here is derived from an EMBL/GenBank/DDBJ whole genome shotgun (WGS) entry which is preliminary data.</text>
</comment>
<dbReference type="Proteomes" id="UP000241736">
    <property type="component" value="Unassembled WGS sequence"/>
</dbReference>
<dbReference type="AlphaFoldDB" id="A0A2P6MBD9"/>
<dbReference type="OrthoDB" id="6022376at2"/>
<evidence type="ECO:0000256" key="1">
    <source>
        <dbReference type="SAM" id="SignalP"/>
    </source>
</evidence>
<feature type="chain" id="PRO_5015173511" description="DUF4410 domain-containing protein" evidence="1">
    <location>
        <begin position="26"/>
        <end position="197"/>
    </location>
</feature>
<reference evidence="2 3" key="1">
    <citation type="submission" date="2018-03" db="EMBL/GenBank/DDBJ databases">
        <title>Arenimonas caeni sp. nov., isolated from activated sludge.</title>
        <authorList>
            <person name="Liu H."/>
        </authorList>
    </citation>
    <scope>NUCLEOTIDE SEQUENCE [LARGE SCALE GENOMIC DNA]</scope>
    <source>
        <strain evidence="3">z29</strain>
    </source>
</reference>
<organism evidence="2 3">
    <name type="scientific">Arenimonas caeni</name>
    <dbReference type="NCBI Taxonomy" id="2058085"/>
    <lineage>
        <taxon>Bacteria</taxon>
        <taxon>Pseudomonadati</taxon>
        <taxon>Pseudomonadota</taxon>
        <taxon>Gammaproteobacteria</taxon>
        <taxon>Lysobacterales</taxon>
        <taxon>Lysobacteraceae</taxon>
        <taxon>Arenimonas</taxon>
    </lineage>
</organism>
<gene>
    <name evidence="2" type="ORF">C6N40_03875</name>
</gene>
<feature type="signal peptide" evidence="1">
    <location>
        <begin position="1"/>
        <end position="25"/>
    </location>
</feature>
<dbReference type="RefSeq" id="WP_106989674.1">
    <property type="nucleotide sequence ID" value="NZ_JAVEVW010000015.1"/>
</dbReference>
<evidence type="ECO:0000313" key="2">
    <source>
        <dbReference type="EMBL" id="PRH83297.1"/>
    </source>
</evidence>
<protein>
    <recommendedName>
        <fullName evidence="4">DUF4410 domain-containing protein</fullName>
    </recommendedName>
</protein>
<keyword evidence="3" id="KW-1185">Reference proteome</keyword>
<evidence type="ECO:0000313" key="3">
    <source>
        <dbReference type="Proteomes" id="UP000241736"/>
    </source>
</evidence>
<accession>A0A2P6MBD9</accession>
<sequence length="197" mass="20859">MFNARFLRQLGAVLLLAGLSTAVVAKEDIKASSATNPAPSEALSGFDRFEVAKITMGAPWAGQRPNEAALVNLQANLDERIGPWLAEVNARPAANEPERVLRIEPYVAGIRYISGGKRVFAGAFAGKSRVLLRVRLVDAASGELVAEPEFYQHAAGMAGAYSFGGADKAMLERVTGLVVEYLRGNWDSAVGGPTGGE</sequence>